<reference evidence="1 2" key="1">
    <citation type="submission" date="2019-09" db="EMBL/GenBank/DDBJ databases">
        <authorList>
            <person name="Ou C."/>
        </authorList>
    </citation>
    <scope>NUCLEOTIDE SEQUENCE [LARGE SCALE GENOMIC DNA]</scope>
    <source>
        <strain evidence="1">S2</strain>
        <tissue evidence="1">Leaf</tissue>
    </source>
</reference>
<sequence>MLKANPSFCILSHLIIIGVCFGINIKLLIDSNDGFNHEIGNGPQPQYLPPNFSFHREA</sequence>
<protein>
    <submittedName>
        <fullName evidence="1">DNA-directed RNA polymerases II, IV and V subunit 3-like</fullName>
    </submittedName>
</protein>
<keyword evidence="1" id="KW-0240">DNA-directed RNA polymerase</keyword>
<keyword evidence="1" id="KW-0804">Transcription</keyword>
<organism evidence="1 2">
    <name type="scientific">Pyrus ussuriensis x Pyrus communis</name>
    <dbReference type="NCBI Taxonomy" id="2448454"/>
    <lineage>
        <taxon>Eukaryota</taxon>
        <taxon>Viridiplantae</taxon>
        <taxon>Streptophyta</taxon>
        <taxon>Embryophyta</taxon>
        <taxon>Tracheophyta</taxon>
        <taxon>Spermatophyta</taxon>
        <taxon>Magnoliopsida</taxon>
        <taxon>eudicotyledons</taxon>
        <taxon>Gunneridae</taxon>
        <taxon>Pentapetalae</taxon>
        <taxon>rosids</taxon>
        <taxon>fabids</taxon>
        <taxon>Rosales</taxon>
        <taxon>Rosaceae</taxon>
        <taxon>Amygdaloideae</taxon>
        <taxon>Maleae</taxon>
        <taxon>Pyrus</taxon>
    </lineage>
</organism>
<proteinExistence type="predicted"/>
<name>A0A5N5FSE8_9ROSA</name>
<gene>
    <name evidence="1" type="ORF">D8674_005660</name>
</gene>
<accession>A0A5N5FSE8</accession>
<comment type="caution">
    <text evidence="1">The sequence shown here is derived from an EMBL/GenBank/DDBJ whole genome shotgun (WGS) entry which is preliminary data.</text>
</comment>
<reference evidence="2" key="2">
    <citation type="submission" date="2019-10" db="EMBL/GenBank/DDBJ databases">
        <title>A de novo genome assembly of a pear dwarfing rootstock.</title>
        <authorList>
            <person name="Wang F."/>
            <person name="Wang J."/>
            <person name="Li S."/>
            <person name="Zhang Y."/>
            <person name="Fang M."/>
            <person name="Ma L."/>
            <person name="Zhao Y."/>
            <person name="Jiang S."/>
        </authorList>
    </citation>
    <scope>NUCLEOTIDE SEQUENCE [LARGE SCALE GENOMIC DNA]</scope>
</reference>
<dbReference type="EMBL" id="SMOL01000559">
    <property type="protein sequence ID" value="KAB2605943.1"/>
    <property type="molecule type" value="Genomic_DNA"/>
</dbReference>
<evidence type="ECO:0000313" key="2">
    <source>
        <dbReference type="Proteomes" id="UP000327157"/>
    </source>
</evidence>
<dbReference type="GO" id="GO:0000428">
    <property type="term" value="C:DNA-directed RNA polymerase complex"/>
    <property type="evidence" value="ECO:0007669"/>
    <property type="project" value="UniProtKB-KW"/>
</dbReference>
<dbReference type="AlphaFoldDB" id="A0A5N5FSE8"/>
<keyword evidence="2" id="KW-1185">Reference proteome</keyword>
<evidence type="ECO:0000313" key="1">
    <source>
        <dbReference type="EMBL" id="KAB2605943.1"/>
    </source>
</evidence>
<reference evidence="1 2" key="3">
    <citation type="submission" date="2019-11" db="EMBL/GenBank/DDBJ databases">
        <title>A de novo genome assembly of a pear dwarfing rootstock.</title>
        <authorList>
            <person name="Wang F."/>
            <person name="Wang J."/>
            <person name="Li S."/>
            <person name="Zhang Y."/>
            <person name="Fang M."/>
            <person name="Ma L."/>
            <person name="Zhao Y."/>
            <person name="Jiang S."/>
        </authorList>
    </citation>
    <scope>NUCLEOTIDE SEQUENCE [LARGE SCALE GENOMIC DNA]</scope>
    <source>
        <strain evidence="1">S2</strain>
        <tissue evidence="1">Leaf</tissue>
    </source>
</reference>
<dbReference type="Proteomes" id="UP000327157">
    <property type="component" value="Chromosome 11"/>
</dbReference>